<comment type="cofactor">
    <cofactor evidence="1">
        <name>pyridoxal 5'-phosphate</name>
        <dbReference type="ChEBI" id="CHEBI:597326"/>
    </cofactor>
</comment>
<dbReference type="InterPro" id="IPR004839">
    <property type="entry name" value="Aminotransferase_I/II_large"/>
</dbReference>
<dbReference type="PANTHER" id="PTHR42790:SF19">
    <property type="entry name" value="KYNURENINE_ALPHA-AMINOADIPATE AMINOTRANSFERASE, MITOCHONDRIAL"/>
    <property type="match status" value="1"/>
</dbReference>
<dbReference type="SUPFAM" id="SSF53383">
    <property type="entry name" value="PLP-dependent transferases"/>
    <property type="match status" value="1"/>
</dbReference>
<dbReference type="RefSeq" id="XP_045955614.1">
    <property type="nucleotide sequence ID" value="XM_046108946.1"/>
</dbReference>
<feature type="domain" description="Aminotransferase class I/classII large" evidence="6">
    <location>
        <begin position="127"/>
        <end position="433"/>
    </location>
</feature>
<dbReference type="PANTHER" id="PTHR42790">
    <property type="entry name" value="AMINOTRANSFERASE"/>
    <property type="match status" value="1"/>
</dbReference>
<dbReference type="GO" id="GO:1901605">
    <property type="term" value="P:alpha-amino acid metabolic process"/>
    <property type="evidence" value="ECO:0007669"/>
    <property type="project" value="TreeGrafter"/>
</dbReference>
<dbReference type="GO" id="GO:0008483">
    <property type="term" value="F:transaminase activity"/>
    <property type="evidence" value="ECO:0007669"/>
    <property type="project" value="UniProtKB-KW"/>
</dbReference>
<keyword evidence="4 7" id="KW-0808">Transferase</keyword>
<dbReference type="EMBL" id="JAGPXC010000007">
    <property type="protein sequence ID" value="KAH6649107.1"/>
    <property type="molecule type" value="Genomic_DNA"/>
</dbReference>
<protein>
    <submittedName>
        <fullName evidence="7">Pyridoxal phosphate-dependent transferase</fullName>
    </submittedName>
</protein>
<organism evidence="7 8">
    <name type="scientific">Truncatella angustata</name>
    <dbReference type="NCBI Taxonomy" id="152316"/>
    <lineage>
        <taxon>Eukaryota</taxon>
        <taxon>Fungi</taxon>
        <taxon>Dikarya</taxon>
        <taxon>Ascomycota</taxon>
        <taxon>Pezizomycotina</taxon>
        <taxon>Sordariomycetes</taxon>
        <taxon>Xylariomycetidae</taxon>
        <taxon>Amphisphaeriales</taxon>
        <taxon>Sporocadaceae</taxon>
        <taxon>Truncatella</taxon>
    </lineage>
</organism>
<dbReference type="Proteomes" id="UP000758603">
    <property type="component" value="Unassembled WGS sequence"/>
</dbReference>
<evidence type="ECO:0000313" key="7">
    <source>
        <dbReference type="EMBL" id="KAH6649107.1"/>
    </source>
</evidence>
<keyword evidence="3" id="KW-0032">Aminotransferase</keyword>
<dbReference type="Pfam" id="PF00155">
    <property type="entry name" value="Aminotran_1_2"/>
    <property type="match status" value="1"/>
</dbReference>
<dbReference type="OrthoDB" id="691673at2759"/>
<evidence type="ECO:0000256" key="4">
    <source>
        <dbReference type="ARBA" id="ARBA00022679"/>
    </source>
</evidence>
<evidence type="ECO:0000256" key="5">
    <source>
        <dbReference type="ARBA" id="ARBA00022898"/>
    </source>
</evidence>
<dbReference type="CDD" id="cd00609">
    <property type="entry name" value="AAT_like"/>
    <property type="match status" value="1"/>
</dbReference>
<gene>
    <name evidence="7" type="ORF">BKA67DRAFT_682245</name>
</gene>
<dbReference type="InterPro" id="IPR015421">
    <property type="entry name" value="PyrdxlP-dep_Trfase_major"/>
</dbReference>
<dbReference type="InterPro" id="IPR015424">
    <property type="entry name" value="PyrdxlP-dep_Trfase"/>
</dbReference>
<dbReference type="GO" id="GO:0030170">
    <property type="term" value="F:pyridoxal phosphate binding"/>
    <property type="evidence" value="ECO:0007669"/>
    <property type="project" value="InterPro"/>
</dbReference>
<evidence type="ECO:0000259" key="6">
    <source>
        <dbReference type="Pfam" id="PF00155"/>
    </source>
</evidence>
<comment type="caution">
    <text evidence="7">The sequence shown here is derived from an EMBL/GenBank/DDBJ whole genome shotgun (WGS) entry which is preliminary data.</text>
</comment>
<evidence type="ECO:0000256" key="3">
    <source>
        <dbReference type="ARBA" id="ARBA00022576"/>
    </source>
</evidence>
<evidence type="ECO:0000256" key="2">
    <source>
        <dbReference type="ARBA" id="ARBA00007441"/>
    </source>
</evidence>
<dbReference type="AlphaFoldDB" id="A0A9P8UFS2"/>
<reference evidence="7" key="1">
    <citation type="journal article" date="2021" name="Nat. Commun.">
        <title>Genetic determinants of endophytism in the Arabidopsis root mycobiome.</title>
        <authorList>
            <person name="Mesny F."/>
            <person name="Miyauchi S."/>
            <person name="Thiergart T."/>
            <person name="Pickel B."/>
            <person name="Atanasova L."/>
            <person name="Karlsson M."/>
            <person name="Huettel B."/>
            <person name="Barry K.W."/>
            <person name="Haridas S."/>
            <person name="Chen C."/>
            <person name="Bauer D."/>
            <person name="Andreopoulos W."/>
            <person name="Pangilinan J."/>
            <person name="LaButti K."/>
            <person name="Riley R."/>
            <person name="Lipzen A."/>
            <person name="Clum A."/>
            <person name="Drula E."/>
            <person name="Henrissat B."/>
            <person name="Kohler A."/>
            <person name="Grigoriev I.V."/>
            <person name="Martin F.M."/>
            <person name="Hacquard S."/>
        </authorList>
    </citation>
    <scope>NUCLEOTIDE SEQUENCE</scope>
    <source>
        <strain evidence="7">MPI-SDFR-AT-0073</strain>
    </source>
</reference>
<comment type="similarity">
    <text evidence="2">Belongs to the class-I pyridoxal-phosphate-dependent aminotransferase family.</text>
</comment>
<evidence type="ECO:0000313" key="8">
    <source>
        <dbReference type="Proteomes" id="UP000758603"/>
    </source>
</evidence>
<name>A0A9P8UFS2_9PEZI</name>
<dbReference type="InterPro" id="IPR050859">
    <property type="entry name" value="Class-I_PLP-dep_aminotransf"/>
</dbReference>
<evidence type="ECO:0000256" key="1">
    <source>
        <dbReference type="ARBA" id="ARBA00001933"/>
    </source>
</evidence>
<accession>A0A9P8UFS2</accession>
<dbReference type="GeneID" id="70137837"/>
<sequence>MAVATAAQVHGESPPKDIRIFNSTELLSQRVRKWQPPAISSLLPLEAVPGMISLIVGKPNPDCFPFSSISIGLKGTNEQLILNETDLHDAFQYALLPGGIPELRQWFEEFQARIHGPGPVGTWGCAIGSGSQDLLYKAFQVFTDPGDYVLIDTPAYSGTLGFLSADCHNLVEVLSDAEGLNPTELEIVLSQWPDHKRRPRILYTVPTGSNPTGRSCTQARKIEILRLAKKFNFLIFEDDAYYFLDFADPAVKARSYVSLEAEVNGETGRVLRFDSLSKIVSAGMRLGFLTTSPSILQKVNMITGNTNLQAASTSQVIALALLRHWGHEGFLTHTSNAAEFYRHKRDMLVAAAERYLQDKATWEVPTAGMFLWIKLLLPPGRDSFEVLTSFSSAAGVIAVPGMAFMPSRSKTCQLRLSFSLVTEDEANEACRRIATLVESAFTEAAKGNHTWSDE</sequence>
<keyword evidence="8" id="KW-1185">Reference proteome</keyword>
<dbReference type="Gene3D" id="3.40.640.10">
    <property type="entry name" value="Type I PLP-dependent aspartate aminotransferase-like (Major domain)"/>
    <property type="match status" value="1"/>
</dbReference>
<proteinExistence type="inferred from homology"/>
<keyword evidence="5" id="KW-0663">Pyridoxal phosphate</keyword>